<sequence length="64" mass="7642">MKYFTVEELKKACSLFHVRLIKISEHFSKRKIDIHIAGDYIECNKIRKIIENNKPIHLNVNTIF</sequence>
<name>A0A2T0BQ25_9CLOT</name>
<organism evidence="1 2">
    <name type="scientific">Clostridium luticellarii</name>
    <dbReference type="NCBI Taxonomy" id="1691940"/>
    <lineage>
        <taxon>Bacteria</taxon>
        <taxon>Bacillati</taxon>
        <taxon>Bacillota</taxon>
        <taxon>Clostridia</taxon>
        <taxon>Eubacteriales</taxon>
        <taxon>Clostridiaceae</taxon>
        <taxon>Clostridium</taxon>
    </lineage>
</organism>
<dbReference type="AlphaFoldDB" id="A0A2T0BQ25"/>
<keyword evidence="2" id="KW-1185">Reference proteome</keyword>
<reference evidence="1 2" key="1">
    <citation type="submission" date="2018-03" db="EMBL/GenBank/DDBJ databases">
        <title>Genome sequence of Clostridium luticellarii DSM 29923.</title>
        <authorList>
            <person name="Poehlein A."/>
            <person name="Daniel R."/>
        </authorList>
    </citation>
    <scope>NUCLEOTIDE SEQUENCE [LARGE SCALE GENOMIC DNA]</scope>
    <source>
        <strain evidence="1 2">DSM 29923</strain>
    </source>
</reference>
<gene>
    <name evidence="1" type="ORF">CLLU_10090</name>
</gene>
<evidence type="ECO:0000313" key="2">
    <source>
        <dbReference type="Proteomes" id="UP000237798"/>
    </source>
</evidence>
<dbReference type="EMBL" id="PVXP01000009">
    <property type="protein sequence ID" value="PRR85981.1"/>
    <property type="molecule type" value="Genomic_DNA"/>
</dbReference>
<evidence type="ECO:0000313" key="1">
    <source>
        <dbReference type="EMBL" id="PRR85981.1"/>
    </source>
</evidence>
<accession>A0A2T0BQ25</accession>
<protein>
    <submittedName>
        <fullName evidence="1">Uncharacterized protein</fullName>
    </submittedName>
</protein>
<comment type="caution">
    <text evidence="1">The sequence shown here is derived from an EMBL/GenBank/DDBJ whole genome shotgun (WGS) entry which is preliminary data.</text>
</comment>
<proteinExistence type="predicted"/>
<dbReference type="Proteomes" id="UP000237798">
    <property type="component" value="Unassembled WGS sequence"/>
</dbReference>